<name>A0A6J7QCD2_9ZZZZ</name>
<gene>
    <name evidence="9" type="ORF">UFOPK4098_00497</name>
</gene>
<keyword evidence="3" id="KW-0813">Transport</keyword>
<evidence type="ECO:0000256" key="5">
    <source>
        <dbReference type="ARBA" id="ARBA00022692"/>
    </source>
</evidence>
<dbReference type="Pfam" id="PF01594">
    <property type="entry name" value="AI-2E_transport"/>
    <property type="match status" value="1"/>
</dbReference>
<feature type="transmembrane region" description="Helical" evidence="8">
    <location>
        <begin position="168"/>
        <end position="186"/>
    </location>
</feature>
<proteinExistence type="inferred from homology"/>
<dbReference type="PANTHER" id="PTHR21716">
    <property type="entry name" value="TRANSMEMBRANE PROTEIN"/>
    <property type="match status" value="1"/>
</dbReference>
<feature type="transmembrane region" description="Helical" evidence="8">
    <location>
        <begin position="22"/>
        <end position="40"/>
    </location>
</feature>
<feature type="transmembrane region" description="Helical" evidence="8">
    <location>
        <begin position="227"/>
        <end position="244"/>
    </location>
</feature>
<accession>A0A6J7QCD2</accession>
<feature type="transmembrane region" description="Helical" evidence="8">
    <location>
        <begin position="85"/>
        <end position="105"/>
    </location>
</feature>
<evidence type="ECO:0000256" key="7">
    <source>
        <dbReference type="ARBA" id="ARBA00023136"/>
    </source>
</evidence>
<sequence>MSSPGEENIPQSEKNRVGSTRWLIRAAFIFWGGFLVMVATRHSINRLTNLFILLLVSLFLSFAIEPGVNKLEARGWKRGRATISIVLSVVVIAVAFLALFGTLVASQMADLLQNSEKYVNESVSFINDTFNANIDPQEVNDKISDPNGPVQKFINSQQDKVVTLSVKALGALLQAFSVLLFTYYIVADGPKLRRALCSRLAPDRQRRALAGWEIAVSKTGGYLYSRALLALLSSFFHWIAFQAIGTPAPIAMALWVGVVSQFLPVVGTYVAGVLPLVLSFVNHPASALFVVGFIVIYQQVENYLFSPRITARTMELHPALAFGAAIAGAAVLGPVGAVLALPGAAMIQAISSEWGIRHDVIESPLTYVVPAKERVRRAKKNRN</sequence>
<keyword evidence="5 8" id="KW-0812">Transmembrane</keyword>
<feature type="transmembrane region" description="Helical" evidence="8">
    <location>
        <begin position="320"/>
        <end position="341"/>
    </location>
</feature>
<evidence type="ECO:0000256" key="2">
    <source>
        <dbReference type="ARBA" id="ARBA00009773"/>
    </source>
</evidence>
<evidence type="ECO:0000256" key="3">
    <source>
        <dbReference type="ARBA" id="ARBA00022448"/>
    </source>
</evidence>
<feature type="transmembrane region" description="Helical" evidence="8">
    <location>
        <begin position="46"/>
        <end position="64"/>
    </location>
</feature>
<dbReference type="AlphaFoldDB" id="A0A6J7QCD2"/>
<keyword evidence="6 8" id="KW-1133">Transmembrane helix</keyword>
<dbReference type="InterPro" id="IPR002549">
    <property type="entry name" value="AI-2E-like"/>
</dbReference>
<reference evidence="9" key="1">
    <citation type="submission" date="2020-05" db="EMBL/GenBank/DDBJ databases">
        <authorList>
            <person name="Chiriac C."/>
            <person name="Salcher M."/>
            <person name="Ghai R."/>
            <person name="Kavagutti S V."/>
        </authorList>
    </citation>
    <scope>NUCLEOTIDE SEQUENCE</scope>
</reference>
<protein>
    <submittedName>
        <fullName evidence="9">Unannotated protein</fullName>
    </submittedName>
</protein>
<evidence type="ECO:0000256" key="1">
    <source>
        <dbReference type="ARBA" id="ARBA00004651"/>
    </source>
</evidence>
<keyword evidence="7 8" id="KW-0472">Membrane</keyword>
<feature type="transmembrane region" description="Helical" evidence="8">
    <location>
        <begin position="250"/>
        <end position="274"/>
    </location>
</feature>
<dbReference type="GO" id="GO:0005886">
    <property type="term" value="C:plasma membrane"/>
    <property type="evidence" value="ECO:0007669"/>
    <property type="project" value="UniProtKB-SubCell"/>
</dbReference>
<feature type="transmembrane region" description="Helical" evidence="8">
    <location>
        <begin position="281"/>
        <end position="300"/>
    </location>
</feature>
<dbReference type="GO" id="GO:0055085">
    <property type="term" value="P:transmembrane transport"/>
    <property type="evidence" value="ECO:0007669"/>
    <property type="project" value="TreeGrafter"/>
</dbReference>
<comment type="subcellular location">
    <subcellularLocation>
        <location evidence="1">Cell membrane</location>
        <topology evidence="1">Multi-pass membrane protein</topology>
    </subcellularLocation>
</comment>
<keyword evidence="4" id="KW-1003">Cell membrane</keyword>
<comment type="similarity">
    <text evidence="2">Belongs to the autoinducer-2 exporter (AI-2E) (TC 2.A.86) family.</text>
</comment>
<evidence type="ECO:0000256" key="4">
    <source>
        <dbReference type="ARBA" id="ARBA00022475"/>
    </source>
</evidence>
<evidence type="ECO:0000313" key="9">
    <source>
        <dbReference type="EMBL" id="CAB5014681.1"/>
    </source>
</evidence>
<dbReference type="EMBL" id="CAFBPN010000016">
    <property type="protein sequence ID" value="CAB5014681.1"/>
    <property type="molecule type" value="Genomic_DNA"/>
</dbReference>
<organism evidence="9">
    <name type="scientific">freshwater metagenome</name>
    <dbReference type="NCBI Taxonomy" id="449393"/>
    <lineage>
        <taxon>unclassified sequences</taxon>
        <taxon>metagenomes</taxon>
        <taxon>ecological metagenomes</taxon>
    </lineage>
</organism>
<evidence type="ECO:0000256" key="6">
    <source>
        <dbReference type="ARBA" id="ARBA00022989"/>
    </source>
</evidence>
<evidence type="ECO:0000256" key="8">
    <source>
        <dbReference type="SAM" id="Phobius"/>
    </source>
</evidence>
<dbReference type="PANTHER" id="PTHR21716:SF53">
    <property type="entry name" value="PERMEASE PERM-RELATED"/>
    <property type="match status" value="1"/>
</dbReference>